<dbReference type="OrthoDB" id="10341597at2759"/>
<feature type="region of interest" description="Disordered" evidence="1">
    <location>
        <begin position="195"/>
        <end position="244"/>
    </location>
</feature>
<feature type="compositionally biased region" description="Acidic residues" evidence="1">
    <location>
        <begin position="13"/>
        <end position="22"/>
    </location>
</feature>
<proteinExistence type="predicted"/>
<feature type="compositionally biased region" description="Basic and acidic residues" evidence="1">
    <location>
        <begin position="216"/>
        <end position="236"/>
    </location>
</feature>
<dbReference type="AlphaFoldDB" id="A0A8S3SRW9"/>
<sequence length="260" mass="29966">MQVRPAPNRNRLEDEDDNEDGEQGFLFQRRDDGLQWVTNTNRYTPNARGVGGINNSLERLDTPAVTGIGSSYMAPLNKRRSREDRDIFKSQRLVKVDEDGTNKRRSKEDIDIFKSQRLVKVDEDGIYDSHNSDYIVPKTINVNKINRKRRHNSNIKDNNVQYTGITDNYKTAQILRVDHQDDNVQAIGGIYRTPQRVRSRESTSRGSCARSMSPFGEKKTEESMDRENIQRGRRTSDSTQHNPARFMFTASSKMAWGFDS</sequence>
<organism evidence="2 3">
    <name type="scientific">Mytilus edulis</name>
    <name type="common">Blue mussel</name>
    <dbReference type="NCBI Taxonomy" id="6550"/>
    <lineage>
        <taxon>Eukaryota</taxon>
        <taxon>Metazoa</taxon>
        <taxon>Spiralia</taxon>
        <taxon>Lophotrochozoa</taxon>
        <taxon>Mollusca</taxon>
        <taxon>Bivalvia</taxon>
        <taxon>Autobranchia</taxon>
        <taxon>Pteriomorphia</taxon>
        <taxon>Mytilida</taxon>
        <taxon>Mytiloidea</taxon>
        <taxon>Mytilidae</taxon>
        <taxon>Mytilinae</taxon>
        <taxon>Mytilus</taxon>
    </lineage>
</organism>
<protein>
    <submittedName>
        <fullName evidence="2">Uncharacterized protein</fullName>
    </submittedName>
</protein>
<comment type="caution">
    <text evidence="2">The sequence shown here is derived from an EMBL/GenBank/DDBJ whole genome shotgun (WGS) entry which is preliminary data.</text>
</comment>
<feature type="region of interest" description="Disordered" evidence="1">
    <location>
        <begin position="1"/>
        <end position="23"/>
    </location>
</feature>
<dbReference type="EMBL" id="CAJPWZ010001674">
    <property type="protein sequence ID" value="CAG2221038.1"/>
    <property type="molecule type" value="Genomic_DNA"/>
</dbReference>
<keyword evidence="3" id="KW-1185">Reference proteome</keyword>
<evidence type="ECO:0000256" key="1">
    <source>
        <dbReference type="SAM" id="MobiDB-lite"/>
    </source>
</evidence>
<accession>A0A8S3SRW9</accession>
<evidence type="ECO:0000313" key="3">
    <source>
        <dbReference type="Proteomes" id="UP000683360"/>
    </source>
</evidence>
<gene>
    <name evidence="2" type="ORF">MEDL_34475</name>
</gene>
<dbReference type="Proteomes" id="UP000683360">
    <property type="component" value="Unassembled WGS sequence"/>
</dbReference>
<evidence type="ECO:0000313" key="2">
    <source>
        <dbReference type="EMBL" id="CAG2221038.1"/>
    </source>
</evidence>
<name>A0A8S3SRW9_MYTED</name>
<reference evidence="2" key="1">
    <citation type="submission" date="2021-03" db="EMBL/GenBank/DDBJ databases">
        <authorList>
            <person name="Bekaert M."/>
        </authorList>
    </citation>
    <scope>NUCLEOTIDE SEQUENCE</scope>
</reference>